<dbReference type="RefSeq" id="XP_009175572.1">
    <property type="nucleotide sequence ID" value="XM_009177308.1"/>
</dbReference>
<sequence>ATRRKHEGWDTDRLPEPRWRKSRGRGRLQTTNLLEHPTVGERADQDCRQHVSANATWIGQRSTV</sequence>
<name>A0A074ZZX1_OPIVI</name>
<gene>
    <name evidence="2" type="ORF">T265_10829</name>
</gene>
<evidence type="ECO:0000313" key="2">
    <source>
        <dbReference type="EMBL" id="KER20684.1"/>
    </source>
</evidence>
<feature type="non-terminal residue" evidence="2">
    <location>
        <position position="64"/>
    </location>
</feature>
<dbReference type="GeneID" id="20324997"/>
<reference evidence="2 3" key="1">
    <citation type="submission" date="2013-11" db="EMBL/GenBank/DDBJ databases">
        <title>Opisthorchis viverrini - life in the bile duct.</title>
        <authorList>
            <person name="Young N.D."/>
            <person name="Nagarajan N."/>
            <person name="Lin S.J."/>
            <person name="Korhonen P.K."/>
            <person name="Jex A.R."/>
            <person name="Hall R.S."/>
            <person name="Safavi-Hemami H."/>
            <person name="Kaewkong W."/>
            <person name="Bertrand D."/>
            <person name="Gao S."/>
            <person name="Seet Q."/>
            <person name="Wongkham S."/>
            <person name="Teh B.T."/>
            <person name="Wongkham C."/>
            <person name="Intapan P.M."/>
            <person name="Maleewong W."/>
            <person name="Yang X."/>
            <person name="Hu M."/>
            <person name="Wang Z."/>
            <person name="Hofmann A."/>
            <person name="Sternberg P.W."/>
            <person name="Tan P."/>
            <person name="Wang J."/>
            <person name="Gasser R.B."/>
        </authorList>
    </citation>
    <scope>NUCLEOTIDE SEQUENCE [LARGE SCALE GENOMIC DNA]</scope>
</reference>
<feature type="non-terminal residue" evidence="2">
    <location>
        <position position="1"/>
    </location>
</feature>
<feature type="compositionally biased region" description="Basic and acidic residues" evidence="1">
    <location>
        <begin position="7"/>
        <end position="19"/>
    </location>
</feature>
<accession>A0A074ZZX1</accession>
<organism evidence="2 3">
    <name type="scientific">Opisthorchis viverrini</name>
    <name type="common">Southeast Asian liver fluke</name>
    <dbReference type="NCBI Taxonomy" id="6198"/>
    <lineage>
        <taxon>Eukaryota</taxon>
        <taxon>Metazoa</taxon>
        <taxon>Spiralia</taxon>
        <taxon>Lophotrochozoa</taxon>
        <taxon>Platyhelminthes</taxon>
        <taxon>Trematoda</taxon>
        <taxon>Digenea</taxon>
        <taxon>Opisthorchiida</taxon>
        <taxon>Opisthorchiata</taxon>
        <taxon>Opisthorchiidae</taxon>
        <taxon>Opisthorchis</taxon>
    </lineage>
</organism>
<dbReference type="CTD" id="20324997"/>
<evidence type="ECO:0000256" key="1">
    <source>
        <dbReference type="SAM" id="MobiDB-lite"/>
    </source>
</evidence>
<dbReference type="AlphaFoldDB" id="A0A074ZZX1"/>
<evidence type="ECO:0000313" key="3">
    <source>
        <dbReference type="Proteomes" id="UP000054324"/>
    </source>
</evidence>
<dbReference type="EMBL" id="KL597031">
    <property type="protein sequence ID" value="KER20684.1"/>
    <property type="molecule type" value="Genomic_DNA"/>
</dbReference>
<dbReference type="Proteomes" id="UP000054324">
    <property type="component" value="Unassembled WGS sequence"/>
</dbReference>
<proteinExistence type="predicted"/>
<feature type="region of interest" description="Disordered" evidence="1">
    <location>
        <begin position="1"/>
        <end position="25"/>
    </location>
</feature>
<keyword evidence="3" id="KW-1185">Reference proteome</keyword>
<protein>
    <submittedName>
        <fullName evidence="2">Uncharacterized protein</fullName>
    </submittedName>
</protein>
<dbReference type="KEGG" id="ovi:T265_10829"/>